<dbReference type="SUPFAM" id="SSF53756">
    <property type="entry name" value="UDP-Glycosyltransferase/glycogen phosphorylase"/>
    <property type="match status" value="1"/>
</dbReference>
<protein>
    <submittedName>
        <fullName evidence="3">Uncharacterized protein</fullName>
    </submittedName>
</protein>
<dbReference type="FunFam" id="3.40.50.2000:FF:000431">
    <property type="entry name" value="UDP-glycosyltransferase 90A1"/>
    <property type="match status" value="1"/>
</dbReference>
<keyword evidence="2" id="KW-0472">Membrane</keyword>
<comment type="caution">
    <text evidence="3">The sequence shown here is derived from an EMBL/GenBank/DDBJ whole genome shotgun (WGS) entry which is preliminary data.</text>
</comment>
<dbReference type="AlphaFoldDB" id="A0AA88A804"/>
<dbReference type="PANTHER" id="PTHR48045:SF12">
    <property type="entry name" value="GLYCOSYLTRANSFERASE"/>
    <property type="match status" value="1"/>
</dbReference>
<name>A0AA88A804_FICCA</name>
<dbReference type="EMBL" id="BTGU01000023">
    <property type="protein sequence ID" value="GMN46710.1"/>
    <property type="molecule type" value="Genomic_DNA"/>
</dbReference>
<proteinExistence type="predicted"/>
<dbReference type="InterPro" id="IPR002213">
    <property type="entry name" value="UDP_glucos_trans"/>
</dbReference>
<evidence type="ECO:0000313" key="4">
    <source>
        <dbReference type="Proteomes" id="UP001187192"/>
    </source>
</evidence>
<dbReference type="GO" id="GO:0008194">
    <property type="term" value="F:UDP-glycosyltransferase activity"/>
    <property type="evidence" value="ECO:0007669"/>
    <property type="project" value="InterPro"/>
</dbReference>
<dbReference type="CDD" id="cd03784">
    <property type="entry name" value="GT1_Gtf-like"/>
    <property type="match status" value="1"/>
</dbReference>
<dbReference type="Gene3D" id="3.40.50.2000">
    <property type="entry name" value="Glycogen Phosphorylase B"/>
    <property type="match status" value="2"/>
</dbReference>
<evidence type="ECO:0000256" key="1">
    <source>
        <dbReference type="ARBA" id="ARBA00022679"/>
    </source>
</evidence>
<accession>A0AA88A804</accession>
<keyword evidence="4" id="KW-1185">Reference proteome</keyword>
<dbReference type="Proteomes" id="UP001187192">
    <property type="component" value="Unassembled WGS sequence"/>
</dbReference>
<organism evidence="3 4">
    <name type="scientific">Ficus carica</name>
    <name type="common">Common fig</name>
    <dbReference type="NCBI Taxonomy" id="3494"/>
    <lineage>
        <taxon>Eukaryota</taxon>
        <taxon>Viridiplantae</taxon>
        <taxon>Streptophyta</taxon>
        <taxon>Embryophyta</taxon>
        <taxon>Tracheophyta</taxon>
        <taxon>Spermatophyta</taxon>
        <taxon>Magnoliopsida</taxon>
        <taxon>eudicotyledons</taxon>
        <taxon>Gunneridae</taxon>
        <taxon>Pentapetalae</taxon>
        <taxon>rosids</taxon>
        <taxon>fabids</taxon>
        <taxon>Rosales</taxon>
        <taxon>Moraceae</taxon>
        <taxon>Ficeae</taxon>
        <taxon>Ficus</taxon>
    </lineage>
</organism>
<evidence type="ECO:0000256" key="2">
    <source>
        <dbReference type="SAM" id="Phobius"/>
    </source>
</evidence>
<reference evidence="3" key="1">
    <citation type="submission" date="2023-07" db="EMBL/GenBank/DDBJ databases">
        <title>draft genome sequence of fig (Ficus carica).</title>
        <authorList>
            <person name="Takahashi T."/>
            <person name="Nishimura K."/>
        </authorList>
    </citation>
    <scope>NUCLEOTIDE SEQUENCE</scope>
</reference>
<evidence type="ECO:0000313" key="3">
    <source>
        <dbReference type="EMBL" id="GMN46710.1"/>
    </source>
</evidence>
<feature type="transmembrane region" description="Helical" evidence="2">
    <location>
        <begin position="89"/>
        <end position="108"/>
    </location>
</feature>
<gene>
    <name evidence="3" type="ORF">TIFTF001_015876</name>
</gene>
<keyword evidence="2" id="KW-0812">Transmembrane</keyword>
<dbReference type="PANTHER" id="PTHR48045">
    <property type="entry name" value="UDP-GLYCOSYLTRANSFERASE 72B1"/>
    <property type="match status" value="1"/>
</dbReference>
<dbReference type="Pfam" id="PF00201">
    <property type="entry name" value="UDPGT"/>
    <property type="match status" value="1"/>
</dbReference>
<keyword evidence="1" id="KW-0808">Transferase</keyword>
<keyword evidence="2" id="KW-1133">Transmembrane helix</keyword>
<sequence>MMAHPWNSKRSSTKSLPKPISFVLLPPVNFDDLPEDSMIETRLELTLTPSLPTLRESLKSIMAESTRLVALVADVFGPSTFDVARELGILPYIFFPTTAMVLSFFFYLPKLHSIISSEYRHLLEPIQRCDLFNPLHNRKTETYKSFVHMADRDKLASGIMVNSFTDLEPRDFKALKEEKKIHNYPPVYPWWDPELAFGLETSGQRFIWVVKSPNETPSVAAFFSLKSAKNPFDYFAHRLLGKDQRCRPSGGVLGTPPRIQVLSHGSTGGFLSHCGWNSTLESVINGVPLIAWPLYAEQRMNAVFLADDLKVALRVKPDEKGIVGRDQIAKYTRELKEGEEGKLLRNRMKELKEAAKLALNDEGSSTKSLAEVAQIWKSNKN</sequence>